<dbReference type="RefSeq" id="WP_203933406.1">
    <property type="nucleotide sequence ID" value="NZ_BOPH01000120.1"/>
</dbReference>
<protein>
    <submittedName>
        <fullName evidence="3">C4-dicarboxylate ABC transporter</fullName>
    </submittedName>
</protein>
<dbReference type="PROSITE" id="PS51257">
    <property type="entry name" value="PROKAR_LIPOPROTEIN"/>
    <property type="match status" value="1"/>
</dbReference>
<dbReference type="NCBIfam" id="NF037995">
    <property type="entry name" value="TRAP_S1"/>
    <property type="match status" value="1"/>
</dbReference>
<dbReference type="GO" id="GO:0030288">
    <property type="term" value="C:outer membrane-bounded periplasmic space"/>
    <property type="evidence" value="ECO:0007669"/>
    <property type="project" value="InterPro"/>
</dbReference>
<dbReference type="InterPro" id="IPR038404">
    <property type="entry name" value="TRAP_DctP_sf"/>
</dbReference>
<dbReference type="NCBIfam" id="TIGR00787">
    <property type="entry name" value="dctP"/>
    <property type="match status" value="1"/>
</dbReference>
<dbReference type="GO" id="GO:0030246">
    <property type="term" value="F:carbohydrate binding"/>
    <property type="evidence" value="ECO:0007669"/>
    <property type="project" value="TreeGrafter"/>
</dbReference>
<sequence length="334" mass="36926">MNRRRFLSLSLATTGLAAGAGALTGCGDDEVGSGDRVEVRLGDTVNETNPQIAAERFFGERLAALTDDAYEVKVFPNGQLGDHNKMNEQVHNGSLPMTKTLFANLTAFDKRLGVMSLPYSFAKQEDLFVALVGGLGQQLGRILEYYDLKVLAFFDSGARNVYNKKRPIRTPADLKGLKIRVPQDAVAIETFNTLGATATPMATGEIYGALQKGTIDAAENNPIFYVTNKHVEEAKFWSWTRHQFGVDALLVSKKWFDGRPKPHQDAFVEAGWETQQRERELWAAETEKYIKQAADSGAQINDDIDFAAFQQAVRPVVDKYRGTFGDLLDLLPLG</sequence>
<dbReference type="PANTHER" id="PTHR33376">
    <property type="match status" value="1"/>
</dbReference>
<dbReference type="InterPro" id="IPR004682">
    <property type="entry name" value="TRAP_DctP"/>
</dbReference>
<keyword evidence="1 2" id="KW-0732">Signal</keyword>
<dbReference type="PIRSF" id="PIRSF006470">
    <property type="entry name" value="DctB"/>
    <property type="match status" value="1"/>
</dbReference>
<evidence type="ECO:0000313" key="4">
    <source>
        <dbReference type="Proteomes" id="UP000635606"/>
    </source>
</evidence>
<accession>A0A8J4A681</accession>
<dbReference type="AlphaFoldDB" id="A0A8J4A681"/>
<name>A0A8J4A681_9ACTN</name>
<dbReference type="InterPro" id="IPR018389">
    <property type="entry name" value="DctP_fam"/>
</dbReference>
<dbReference type="Pfam" id="PF03480">
    <property type="entry name" value="DctP"/>
    <property type="match status" value="1"/>
</dbReference>
<keyword evidence="4" id="KW-1185">Reference proteome</keyword>
<dbReference type="SUPFAM" id="SSF53850">
    <property type="entry name" value="Periplasmic binding protein-like II"/>
    <property type="match status" value="1"/>
</dbReference>
<dbReference type="PANTHER" id="PTHR33376:SF2">
    <property type="entry name" value="DICARBOXYLATE-BINDING PERIPLASMIC PROTEIN"/>
    <property type="match status" value="1"/>
</dbReference>
<evidence type="ECO:0000256" key="2">
    <source>
        <dbReference type="SAM" id="SignalP"/>
    </source>
</evidence>
<dbReference type="Gene3D" id="3.40.190.170">
    <property type="entry name" value="Bacterial extracellular solute-binding protein, family 7"/>
    <property type="match status" value="1"/>
</dbReference>
<dbReference type="EMBL" id="BOPH01000120">
    <property type="protein sequence ID" value="GIJ73581.1"/>
    <property type="molecule type" value="Genomic_DNA"/>
</dbReference>
<organism evidence="3 4">
    <name type="scientific">Virgisporangium ochraceum</name>
    <dbReference type="NCBI Taxonomy" id="65505"/>
    <lineage>
        <taxon>Bacteria</taxon>
        <taxon>Bacillati</taxon>
        <taxon>Actinomycetota</taxon>
        <taxon>Actinomycetes</taxon>
        <taxon>Micromonosporales</taxon>
        <taxon>Micromonosporaceae</taxon>
        <taxon>Virgisporangium</taxon>
    </lineage>
</organism>
<proteinExistence type="predicted"/>
<reference evidence="3" key="1">
    <citation type="submission" date="2021-01" db="EMBL/GenBank/DDBJ databases">
        <title>Whole genome shotgun sequence of Virgisporangium ochraceum NBRC 16418.</title>
        <authorList>
            <person name="Komaki H."/>
            <person name="Tamura T."/>
        </authorList>
    </citation>
    <scope>NUCLEOTIDE SEQUENCE</scope>
    <source>
        <strain evidence="3">NBRC 16418</strain>
    </source>
</reference>
<comment type="caution">
    <text evidence="3">The sequence shown here is derived from an EMBL/GenBank/DDBJ whole genome shotgun (WGS) entry which is preliminary data.</text>
</comment>
<feature type="chain" id="PRO_5035281459" evidence="2">
    <location>
        <begin position="23"/>
        <end position="334"/>
    </location>
</feature>
<evidence type="ECO:0000256" key="1">
    <source>
        <dbReference type="ARBA" id="ARBA00022729"/>
    </source>
</evidence>
<gene>
    <name evidence="3" type="ORF">Voc01_084980</name>
</gene>
<dbReference type="Proteomes" id="UP000635606">
    <property type="component" value="Unassembled WGS sequence"/>
</dbReference>
<feature type="signal peptide" evidence="2">
    <location>
        <begin position="1"/>
        <end position="22"/>
    </location>
</feature>
<dbReference type="GO" id="GO:0055085">
    <property type="term" value="P:transmembrane transport"/>
    <property type="evidence" value="ECO:0007669"/>
    <property type="project" value="InterPro"/>
</dbReference>
<evidence type="ECO:0000313" key="3">
    <source>
        <dbReference type="EMBL" id="GIJ73581.1"/>
    </source>
</evidence>
<dbReference type="CDD" id="cd13671">
    <property type="entry name" value="PBP2_TRAP_SBP_like_3"/>
    <property type="match status" value="1"/>
</dbReference>